<dbReference type="EMBL" id="JAUKPO010000082">
    <property type="protein sequence ID" value="MDO1451706.1"/>
    <property type="molecule type" value="Genomic_DNA"/>
</dbReference>
<evidence type="ECO:0000313" key="3">
    <source>
        <dbReference type="Proteomes" id="UP001168528"/>
    </source>
</evidence>
<sequence length="113" mass="12952">MKLAVGLVLVVSATSSLQAQALLTNKKWSLTNNNLETQVVFHEDGRYKIIMGSISQIIEWRKVHDMLVIIFPPENRNQQAISQEYLIKKLQEDTLQVQRVGFPTIETFVAIRE</sequence>
<keyword evidence="1" id="KW-0732">Signal</keyword>
<accession>A0ABT8RIZ3</accession>
<evidence type="ECO:0000256" key="1">
    <source>
        <dbReference type="SAM" id="SignalP"/>
    </source>
</evidence>
<proteinExistence type="predicted"/>
<feature type="chain" id="PRO_5047256965" evidence="1">
    <location>
        <begin position="22"/>
        <end position="113"/>
    </location>
</feature>
<name>A0ABT8RIZ3_9BACT</name>
<feature type="signal peptide" evidence="1">
    <location>
        <begin position="1"/>
        <end position="21"/>
    </location>
</feature>
<comment type="caution">
    <text evidence="2">The sequence shown here is derived from an EMBL/GenBank/DDBJ whole genome shotgun (WGS) entry which is preliminary data.</text>
</comment>
<evidence type="ECO:0000313" key="2">
    <source>
        <dbReference type="EMBL" id="MDO1451706.1"/>
    </source>
</evidence>
<organism evidence="2 3">
    <name type="scientific">Rhodocytophaga aerolata</name>
    <dbReference type="NCBI Taxonomy" id="455078"/>
    <lineage>
        <taxon>Bacteria</taxon>
        <taxon>Pseudomonadati</taxon>
        <taxon>Bacteroidota</taxon>
        <taxon>Cytophagia</taxon>
        <taxon>Cytophagales</taxon>
        <taxon>Rhodocytophagaceae</taxon>
        <taxon>Rhodocytophaga</taxon>
    </lineage>
</organism>
<gene>
    <name evidence="2" type="ORF">Q0590_35865</name>
</gene>
<protein>
    <submittedName>
        <fullName evidence="2">Uncharacterized protein</fullName>
    </submittedName>
</protein>
<dbReference type="Proteomes" id="UP001168528">
    <property type="component" value="Unassembled WGS sequence"/>
</dbReference>
<dbReference type="RefSeq" id="WP_302042503.1">
    <property type="nucleotide sequence ID" value="NZ_JAUKPO010000082.1"/>
</dbReference>
<reference evidence="2" key="1">
    <citation type="submission" date="2023-07" db="EMBL/GenBank/DDBJ databases">
        <title>The genome sequence of Rhodocytophaga aerolata KACC 12507.</title>
        <authorList>
            <person name="Zhang X."/>
        </authorList>
    </citation>
    <scope>NUCLEOTIDE SEQUENCE</scope>
    <source>
        <strain evidence="2">KACC 12507</strain>
    </source>
</reference>
<keyword evidence="3" id="KW-1185">Reference proteome</keyword>